<reference evidence="3" key="1">
    <citation type="submission" date="2019-11" db="EMBL/GenBank/DDBJ databases">
        <title>Microbial mats filling the niche in hypersaline microbial mats.</title>
        <authorList>
            <person name="Wong H.L."/>
            <person name="Macleod F.I."/>
            <person name="White R.A. III"/>
            <person name="Burns B.P."/>
        </authorList>
    </citation>
    <scope>NUCLEOTIDE SEQUENCE</scope>
    <source>
        <strain evidence="3">Rbin_158</strain>
    </source>
</reference>
<dbReference type="AlphaFoldDB" id="A0A9D5JVC4"/>
<feature type="domain" description="NAD-dependent epimerase/dehydratase" evidence="2">
    <location>
        <begin position="6"/>
        <end position="229"/>
    </location>
</feature>
<dbReference type="Gene3D" id="3.40.50.720">
    <property type="entry name" value="NAD(P)-binding Rossmann-like Domain"/>
    <property type="match status" value="1"/>
</dbReference>
<dbReference type="Proteomes" id="UP000649604">
    <property type="component" value="Unassembled WGS sequence"/>
</dbReference>
<dbReference type="InterPro" id="IPR001509">
    <property type="entry name" value="Epimerase_deHydtase"/>
</dbReference>
<name>A0A9D5JVC4_9BACT</name>
<gene>
    <name evidence="3" type="ORF">GF339_08485</name>
</gene>
<sequence>MPETYLVTGATGSIGSAVVRYAARQGHTVRVFVRNAQKARNVFAEELANAPDTLEIITGDILQKESLAPAIQGASVLFHCTNFPITLFERNLEAMRNVMDLALEQGCHVIYPGNVWVYGKPQTVPIPETHPKQPCARLGEIKLRLDEMCMEYFQRHRLPVTILHLPDFYGPWVMNAWMQGNYEAALHGKPMQMLGNMQALHEFIYIDEAARAMNLVAQEAHTFGQHYNVPGYGGITLEDFSRYLYEAAGTTGKIRTAPAWLLRLMGIFNKEIGAFLEMRYLFEDEILLDGTKIKDAVGYVPEIDYRTGTQRTMYWYKNLTTSERSRAS</sequence>
<proteinExistence type="inferred from homology"/>
<comment type="caution">
    <text evidence="3">The sequence shown here is derived from an EMBL/GenBank/DDBJ whole genome shotgun (WGS) entry which is preliminary data.</text>
</comment>
<protein>
    <submittedName>
        <fullName evidence="3">SDR family NAD(P)-dependent oxidoreductase</fullName>
    </submittedName>
</protein>
<dbReference type="InterPro" id="IPR036291">
    <property type="entry name" value="NAD(P)-bd_dom_sf"/>
</dbReference>
<dbReference type="Pfam" id="PF01370">
    <property type="entry name" value="Epimerase"/>
    <property type="match status" value="1"/>
</dbReference>
<evidence type="ECO:0000313" key="3">
    <source>
        <dbReference type="EMBL" id="MBD3324607.1"/>
    </source>
</evidence>
<dbReference type="SUPFAM" id="SSF51735">
    <property type="entry name" value="NAD(P)-binding Rossmann-fold domains"/>
    <property type="match status" value="1"/>
</dbReference>
<organism evidence="3 4">
    <name type="scientific">candidate division KSB3 bacterium</name>
    <dbReference type="NCBI Taxonomy" id="2044937"/>
    <lineage>
        <taxon>Bacteria</taxon>
        <taxon>candidate division KSB3</taxon>
    </lineage>
</organism>
<comment type="similarity">
    <text evidence="1">Belongs to the NAD(P)-dependent epimerase/dehydratase family.</text>
</comment>
<dbReference type="PANTHER" id="PTHR43000">
    <property type="entry name" value="DTDP-D-GLUCOSE 4,6-DEHYDRATASE-RELATED"/>
    <property type="match status" value="1"/>
</dbReference>
<evidence type="ECO:0000259" key="2">
    <source>
        <dbReference type="Pfam" id="PF01370"/>
    </source>
</evidence>
<evidence type="ECO:0000256" key="1">
    <source>
        <dbReference type="ARBA" id="ARBA00007637"/>
    </source>
</evidence>
<evidence type="ECO:0000313" key="4">
    <source>
        <dbReference type="Proteomes" id="UP000649604"/>
    </source>
</evidence>
<accession>A0A9D5JVC4</accession>
<dbReference type="EMBL" id="WJJP01000265">
    <property type="protein sequence ID" value="MBD3324607.1"/>
    <property type="molecule type" value="Genomic_DNA"/>
</dbReference>